<reference evidence="7 8" key="1">
    <citation type="submission" date="2023-07" db="EMBL/GenBank/DDBJ databases">
        <title>Functional and genomic diversity of the sorghum phyllosphere microbiome.</title>
        <authorList>
            <person name="Shade A."/>
        </authorList>
    </citation>
    <scope>NUCLEOTIDE SEQUENCE [LARGE SCALE GENOMIC DNA]</scope>
    <source>
        <strain evidence="7 8">SORGH_AS_1207</strain>
    </source>
</reference>
<comment type="cofactor">
    <cofactor evidence="1">
        <name>Mg(2+)</name>
        <dbReference type="ChEBI" id="CHEBI:18420"/>
    </cofactor>
</comment>
<comment type="caution">
    <text evidence="7">The sequence shown here is derived from an EMBL/GenBank/DDBJ whole genome shotgun (WGS) entry which is preliminary data.</text>
</comment>
<dbReference type="SUPFAM" id="SSF56219">
    <property type="entry name" value="DNase I-like"/>
    <property type="match status" value="1"/>
</dbReference>
<evidence type="ECO:0000313" key="7">
    <source>
        <dbReference type="EMBL" id="MDQ1123024.1"/>
    </source>
</evidence>
<dbReference type="GO" id="GO:0008311">
    <property type="term" value="F:double-stranded DNA 3'-5' DNA exonuclease activity"/>
    <property type="evidence" value="ECO:0007669"/>
    <property type="project" value="UniProtKB-EC"/>
</dbReference>
<dbReference type="InterPro" id="IPR036691">
    <property type="entry name" value="Endo/exonu/phosph_ase_sf"/>
</dbReference>
<evidence type="ECO:0000256" key="1">
    <source>
        <dbReference type="ARBA" id="ARBA00001946"/>
    </source>
</evidence>
<gene>
    <name evidence="7" type="ORF">QE412_001597</name>
</gene>
<evidence type="ECO:0000256" key="5">
    <source>
        <dbReference type="ARBA" id="ARBA00022842"/>
    </source>
</evidence>
<comment type="similarity">
    <text evidence="2">Belongs to the DNA repair enzymes AP/ExoA family.</text>
</comment>
<dbReference type="InterPro" id="IPR005135">
    <property type="entry name" value="Endo/exonuclease/phosphatase"/>
</dbReference>
<dbReference type="CDD" id="cd10281">
    <property type="entry name" value="Nape_like_AP-endo"/>
    <property type="match status" value="1"/>
</dbReference>
<evidence type="ECO:0000259" key="6">
    <source>
        <dbReference type="Pfam" id="PF03372"/>
    </source>
</evidence>
<keyword evidence="8" id="KW-1185">Reference proteome</keyword>
<dbReference type="InterPro" id="IPR004808">
    <property type="entry name" value="AP_endonuc_1"/>
</dbReference>
<dbReference type="NCBIfam" id="TIGR00633">
    <property type="entry name" value="xth"/>
    <property type="match status" value="1"/>
</dbReference>
<dbReference type="RefSeq" id="WP_307482009.1">
    <property type="nucleotide sequence ID" value="NZ_JAUTBF010000001.1"/>
</dbReference>
<accession>A0ABU0TTN6</accession>
<dbReference type="Gene3D" id="3.60.10.10">
    <property type="entry name" value="Endonuclease/exonuclease/phosphatase"/>
    <property type="match status" value="1"/>
</dbReference>
<evidence type="ECO:0000256" key="4">
    <source>
        <dbReference type="ARBA" id="ARBA00022801"/>
    </source>
</evidence>
<evidence type="ECO:0000256" key="2">
    <source>
        <dbReference type="ARBA" id="ARBA00007092"/>
    </source>
</evidence>
<evidence type="ECO:0000313" key="8">
    <source>
        <dbReference type="Proteomes" id="UP001226691"/>
    </source>
</evidence>
<dbReference type="Proteomes" id="UP001226691">
    <property type="component" value="Unassembled WGS sequence"/>
</dbReference>
<name>A0ABU0TTN6_MICTR</name>
<keyword evidence="3" id="KW-0479">Metal-binding</keyword>
<feature type="domain" description="Endonuclease/exonuclease/phosphatase" evidence="6">
    <location>
        <begin position="9"/>
        <end position="271"/>
    </location>
</feature>
<proteinExistence type="inferred from homology"/>
<dbReference type="EC" id="3.1.11.2" evidence="7"/>
<protein>
    <submittedName>
        <fullName evidence="7">Exodeoxyribonuclease-3</fullName>
        <ecNumber evidence="7">3.1.11.2</ecNumber>
    </submittedName>
</protein>
<keyword evidence="5" id="KW-0460">Magnesium</keyword>
<sequence>MARSVRIVSVNVNGIRAAVRKGMTEWLDTSGADIVALQEVRASADQLAEAVPGWQIVNDEALQKGRAGVAIISRLPGVETRTHLGPEPLDASGRWIETDFDIDGETITVVSAYVHSGEVDTPKQDAKWLFLDAMERRLAELGASTELAVVMGDLNVGHRELDIKNWRGNRKNAGFLPRERAYFDRFFGPAGAQVEGVDGSTGTGLGWVDVGRRHAGEVEGPYTWWSMRGKAFDNDSGWRIDYHVVTPGLAERVTDYRVDRAPSYDTRWSDHSPVIVDYTLGRA</sequence>
<dbReference type="PANTHER" id="PTHR43250">
    <property type="entry name" value="EXODEOXYRIBONUCLEASE III"/>
    <property type="match status" value="1"/>
</dbReference>
<evidence type="ECO:0000256" key="3">
    <source>
        <dbReference type="ARBA" id="ARBA00022723"/>
    </source>
</evidence>
<dbReference type="PROSITE" id="PS51435">
    <property type="entry name" value="AP_NUCLEASE_F1_4"/>
    <property type="match status" value="1"/>
</dbReference>
<dbReference type="PANTHER" id="PTHR43250:SF2">
    <property type="entry name" value="EXODEOXYRIBONUCLEASE III"/>
    <property type="match status" value="1"/>
</dbReference>
<keyword evidence="4 7" id="KW-0378">Hydrolase</keyword>
<dbReference type="InterPro" id="IPR037493">
    <property type="entry name" value="ExoIII-like"/>
</dbReference>
<dbReference type="EMBL" id="JAUTBF010000001">
    <property type="protein sequence ID" value="MDQ1123024.1"/>
    <property type="molecule type" value="Genomic_DNA"/>
</dbReference>
<dbReference type="Pfam" id="PF03372">
    <property type="entry name" value="Exo_endo_phos"/>
    <property type="match status" value="1"/>
</dbReference>
<organism evidence="7 8">
    <name type="scientific">Microbacterium trichothecenolyticum</name>
    <name type="common">Aureobacterium trichothecenolyticum</name>
    <dbReference type="NCBI Taxonomy" id="69370"/>
    <lineage>
        <taxon>Bacteria</taxon>
        <taxon>Bacillati</taxon>
        <taxon>Actinomycetota</taxon>
        <taxon>Actinomycetes</taxon>
        <taxon>Micrococcales</taxon>
        <taxon>Microbacteriaceae</taxon>
        <taxon>Microbacterium</taxon>
    </lineage>
</organism>